<dbReference type="Proteomes" id="UP000295781">
    <property type="component" value="Chromosome"/>
</dbReference>
<dbReference type="InterPro" id="IPR032809">
    <property type="entry name" value="Put_HupE_UreJ"/>
</dbReference>
<sequence>MTGARGLRAAALLWITLCSLFAASAHAHTPSLSVLALDERSPGEFIASWERAQGIQDVGAAYDLLKPVFPEHCRFAAPRLDCGARGLSGRVGFDGLGDLSSSGMIKIQWVDGSTRTLSLTAAQPHVRVSEVRHDAGALRGVSSFIWLGITHIWLGLDHLLFVVGLFWLLDSWRVLITTVTAFTIAHSLTLGTATLGLPSLPTAPVEAVIALSIAFVAVEIAGEARSKQPSLTRRRPWLVAFAFGLLHGFGFASALAELEIAGAERPLVLLCFNVGVEIGQLVFIAGLLALRAASRRLERASGVRLAIAGYYAMGTLAMYWFFERIVAFMPSV</sequence>
<feature type="signal peptide" evidence="2">
    <location>
        <begin position="1"/>
        <end position="27"/>
    </location>
</feature>
<dbReference type="Pfam" id="PF13795">
    <property type="entry name" value="HupE_UreJ_2"/>
    <property type="match status" value="1"/>
</dbReference>
<evidence type="ECO:0008006" key="5">
    <source>
        <dbReference type="Google" id="ProtNLM"/>
    </source>
</evidence>
<evidence type="ECO:0000256" key="1">
    <source>
        <dbReference type="SAM" id="Phobius"/>
    </source>
</evidence>
<dbReference type="EMBL" id="CP012670">
    <property type="protein sequence ID" value="AUX25194.1"/>
    <property type="molecule type" value="Genomic_DNA"/>
</dbReference>
<evidence type="ECO:0000313" key="4">
    <source>
        <dbReference type="Proteomes" id="UP000295781"/>
    </source>
</evidence>
<evidence type="ECO:0000256" key="2">
    <source>
        <dbReference type="SAM" id="SignalP"/>
    </source>
</evidence>
<feature type="transmembrane region" description="Helical" evidence="1">
    <location>
        <begin position="144"/>
        <end position="168"/>
    </location>
</feature>
<feature type="transmembrane region" description="Helical" evidence="1">
    <location>
        <begin position="175"/>
        <end position="197"/>
    </location>
</feature>
<accession>A0A4P2Q6R6</accession>
<feature type="transmembrane region" description="Helical" evidence="1">
    <location>
        <begin position="302"/>
        <end position="322"/>
    </location>
</feature>
<gene>
    <name evidence="3" type="ORF">SOCEGT47_057380</name>
</gene>
<feature type="transmembrane region" description="Helical" evidence="1">
    <location>
        <begin position="236"/>
        <end position="255"/>
    </location>
</feature>
<keyword evidence="1" id="KW-0812">Transmembrane</keyword>
<keyword evidence="1" id="KW-0472">Membrane</keyword>
<keyword evidence="1" id="KW-1133">Transmembrane helix</keyword>
<proteinExistence type="predicted"/>
<feature type="chain" id="PRO_5020731374" description="HupE / UreJ protein" evidence="2">
    <location>
        <begin position="28"/>
        <end position="332"/>
    </location>
</feature>
<name>A0A4P2Q6R6_SORCE</name>
<organism evidence="3 4">
    <name type="scientific">Sorangium cellulosum</name>
    <name type="common">Polyangium cellulosum</name>
    <dbReference type="NCBI Taxonomy" id="56"/>
    <lineage>
        <taxon>Bacteria</taxon>
        <taxon>Pseudomonadati</taxon>
        <taxon>Myxococcota</taxon>
        <taxon>Polyangia</taxon>
        <taxon>Polyangiales</taxon>
        <taxon>Polyangiaceae</taxon>
        <taxon>Sorangium</taxon>
    </lineage>
</organism>
<dbReference type="RefSeq" id="WP_165373414.1">
    <property type="nucleotide sequence ID" value="NZ_CP012670.1"/>
</dbReference>
<feature type="transmembrane region" description="Helical" evidence="1">
    <location>
        <begin position="203"/>
        <end position="224"/>
    </location>
</feature>
<dbReference type="AlphaFoldDB" id="A0A4P2Q6R6"/>
<protein>
    <recommendedName>
        <fullName evidence="5">HupE / UreJ protein</fullName>
    </recommendedName>
</protein>
<feature type="transmembrane region" description="Helical" evidence="1">
    <location>
        <begin position="267"/>
        <end position="290"/>
    </location>
</feature>
<evidence type="ECO:0000313" key="3">
    <source>
        <dbReference type="EMBL" id="AUX25194.1"/>
    </source>
</evidence>
<reference evidence="3 4" key="1">
    <citation type="submission" date="2015-09" db="EMBL/GenBank/DDBJ databases">
        <title>Sorangium comparison.</title>
        <authorList>
            <person name="Zaburannyi N."/>
            <person name="Bunk B."/>
            <person name="Overmann J."/>
            <person name="Mueller R."/>
        </authorList>
    </citation>
    <scope>NUCLEOTIDE SEQUENCE [LARGE SCALE GENOMIC DNA]</scope>
    <source>
        <strain evidence="3 4">So ceGT47</strain>
    </source>
</reference>
<keyword evidence="2" id="KW-0732">Signal</keyword>